<dbReference type="Proteomes" id="UP000319859">
    <property type="component" value="Unassembled WGS sequence"/>
</dbReference>
<feature type="domain" description="NAD-dependent epimerase/dehydratase" evidence="1">
    <location>
        <begin position="7"/>
        <end position="202"/>
    </location>
</feature>
<dbReference type="EMBL" id="VITN01000049">
    <property type="protein sequence ID" value="TWB08884.1"/>
    <property type="molecule type" value="Genomic_DNA"/>
</dbReference>
<name>A0A560EHQ9_9PROT</name>
<proteinExistence type="predicted"/>
<evidence type="ECO:0000313" key="3">
    <source>
        <dbReference type="Proteomes" id="UP000319859"/>
    </source>
</evidence>
<dbReference type="PANTHER" id="PTHR48079">
    <property type="entry name" value="PROTEIN YEEZ"/>
    <property type="match status" value="1"/>
</dbReference>
<protein>
    <submittedName>
        <fullName evidence="2">Nucleoside-diphosphate-sugar epimerase</fullName>
    </submittedName>
</protein>
<dbReference type="RefSeq" id="WP_145754781.1">
    <property type="nucleotide sequence ID" value="NZ_VITN01000049.1"/>
</dbReference>
<dbReference type="GO" id="GO:0005737">
    <property type="term" value="C:cytoplasm"/>
    <property type="evidence" value="ECO:0007669"/>
    <property type="project" value="TreeGrafter"/>
</dbReference>
<dbReference type="Gene3D" id="3.40.50.720">
    <property type="entry name" value="NAD(P)-binding Rossmann-like Domain"/>
    <property type="match status" value="1"/>
</dbReference>
<comment type="caution">
    <text evidence="2">The sequence shown here is derived from an EMBL/GenBank/DDBJ whole genome shotgun (WGS) entry which is preliminary data.</text>
</comment>
<evidence type="ECO:0000313" key="2">
    <source>
        <dbReference type="EMBL" id="TWB08884.1"/>
    </source>
</evidence>
<dbReference type="InterPro" id="IPR051783">
    <property type="entry name" value="NAD(P)-dependent_oxidoreduct"/>
</dbReference>
<dbReference type="SUPFAM" id="SSF51735">
    <property type="entry name" value="NAD(P)-binding Rossmann-fold domains"/>
    <property type="match status" value="1"/>
</dbReference>
<dbReference type="InterPro" id="IPR036291">
    <property type="entry name" value="NAD(P)-bd_dom_sf"/>
</dbReference>
<reference evidence="2 3" key="1">
    <citation type="submission" date="2019-06" db="EMBL/GenBank/DDBJ databases">
        <title>Genomic Encyclopedia of Type Strains, Phase IV (KMG-V): Genome sequencing to study the core and pangenomes of soil and plant-associated prokaryotes.</title>
        <authorList>
            <person name="Whitman W."/>
        </authorList>
    </citation>
    <scope>NUCLEOTIDE SEQUENCE [LARGE SCALE GENOMIC DNA]</scope>
    <source>
        <strain evidence="2 3">BR 11880</strain>
    </source>
</reference>
<dbReference type="InterPro" id="IPR001509">
    <property type="entry name" value="Epimerase_deHydtase"/>
</dbReference>
<dbReference type="GO" id="GO:0004029">
    <property type="term" value="F:aldehyde dehydrogenase (NAD+) activity"/>
    <property type="evidence" value="ECO:0007669"/>
    <property type="project" value="TreeGrafter"/>
</dbReference>
<dbReference type="PANTHER" id="PTHR48079:SF6">
    <property type="entry name" value="NAD(P)-BINDING DOMAIN-CONTAINING PROTEIN-RELATED"/>
    <property type="match status" value="1"/>
</dbReference>
<dbReference type="AlphaFoldDB" id="A0A560EHQ9"/>
<dbReference type="OrthoDB" id="9814124at2"/>
<accession>A0A560EHQ9</accession>
<dbReference type="Pfam" id="PF01370">
    <property type="entry name" value="Epimerase"/>
    <property type="match status" value="1"/>
</dbReference>
<evidence type="ECO:0000259" key="1">
    <source>
        <dbReference type="Pfam" id="PF01370"/>
    </source>
</evidence>
<gene>
    <name evidence="2" type="ORF">FBZ89_1493</name>
</gene>
<organism evidence="2 3">
    <name type="scientific">Nitrospirillum amazonense</name>
    <dbReference type="NCBI Taxonomy" id="28077"/>
    <lineage>
        <taxon>Bacteria</taxon>
        <taxon>Pseudomonadati</taxon>
        <taxon>Pseudomonadota</taxon>
        <taxon>Alphaproteobacteria</taxon>
        <taxon>Rhodospirillales</taxon>
        <taxon>Azospirillaceae</taxon>
        <taxon>Nitrospirillum</taxon>
    </lineage>
</organism>
<sequence length="321" mass="33877">MNGRPIVAVTGATGFLGLHLVATLARSGARLRILARRPPDHPSWAGLTFETVQGGLEDPDALARLAAGAQVLIHAAGLIKAPDRNAFMATNRDGTARVASTLRRLAPQARLIVVSSLAAREPQLSDYAASKRAGEEAARQAYADAPGQLAVLRPPMIYGPWDRETLAIFRTASRPLIPLVSDGRLAAIHVSDAAAALSAVAAGAGVPYGGTYALADTEPAGYAMAEMMRQAALAMRGDARPRFLRVPGRLLLAAGQASSWWGRVRGTSPIFTAGKAREILHPDWTVTPGELLPAGVYQPAVSLAQGFRDTVGWYRSAGWLP</sequence>